<feature type="transmembrane region" description="Helical" evidence="2">
    <location>
        <begin position="81"/>
        <end position="96"/>
    </location>
</feature>
<evidence type="ECO:0000313" key="3">
    <source>
        <dbReference type="EMBL" id="QPZ38886.1"/>
    </source>
</evidence>
<evidence type="ECO:0000256" key="2">
    <source>
        <dbReference type="SAM" id="Phobius"/>
    </source>
</evidence>
<feature type="region of interest" description="Disordered" evidence="1">
    <location>
        <begin position="233"/>
        <end position="258"/>
    </location>
</feature>
<reference evidence="3 4" key="1">
    <citation type="submission" date="2020-12" db="EMBL/GenBank/DDBJ databases">
        <title>Microbacterium sp. HY060.</title>
        <authorList>
            <person name="Zhou J."/>
        </authorList>
    </citation>
    <scope>NUCLEOTIDE SEQUENCE [LARGE SCALE GENOMIC DNA]</scope>
    <source>
        <strain evidence="3 4">HY60</strain>
    </source>
</reference>
<keyword evidence="2" id="KW-0812">Transmembrane</keyword>
<keyword evidence="2" id="KW-0472">Membrane</keyword>
<dbReference type="InterPro" id="IPR032531">
    <property type="entry name" value="DUF4956"/>
</dbReference>
<feature type="transmembrane region" description="Helical" evidence="2">
    <location>
        <begin position="31"/>
        <end position="48"/>
    </location>
</feature>
<evidence type="ECO:0000313" key="4">
    <source>
        <dbReference type="Proteomes" id="UP000662814"/>
    </source>
</evidence>
<protein>
    <submittedName>
        <fullName evidence="3">DUF4956 domain-containing protein</fullName>
    </submittedName>
</protein>
<name>A0ABX6YJG0_9MICO</name>
<organism evidence="3 4">
    <name type="scientific">Paramicrobacterium chengjingii</name>
    <dbReference type="NCBI Taxonomy" id="2769067"/>
    <lineage>
        <taxon>Bacteria</taxon>
        <taxon>Bacillati</taxon>
        <taxon>Actinomycetota</taxon>
        <taxon>Actinomycetes</taxon>
        <taxon>Micrococcales</taxon>
        <taxon>Microbacteriaceae</taxon>
        <taxon>Paramicrobacterium</taxon>
    </lineage>
</organism>
<feature type="transmembrane region" description="Helical" evidence="2">
    <location>
        <begin position="54"/>
        <end position="69"/>
    </location>
</feature>
<dbReference type="RefSeq" id="WP_166985253.1">
    <property type="nucleotide sequence ID" value="NZ_CP061169.1"/>
</dbReference>
<keyword evidence="2" id="KW-1133">Transmembrane helix</keyword>
<dbReference type="Pfam" id="PF16316">
    <property type="entry name" value="DUF4956"/>
    <property type="match status" value="1"/>
</dbReference>
<sequence length="258" mass="28246">MSLVIAISTDLIAITLLAYVLYFRRHRRRDLLLSYIALNVGVFAVTMALSSVEVGIGLGIGLFGILSIIRLRSDQITQQEIAYYFVSLALGLLAGLQPSPLWVTPALSALMLLVMAVIDSPHVAPGSRRHTITLDRAFTNEAELSAHLEQTLDAHVTRVEVLDVDLVRDTTLVDVRYSARVVQADAREEGAVLKHGQSSRFRPLLGTLPFFRHGSSAAGHGEHAPALERFQAPDVAGPESEWRDEHADSTKQHAAVTR</sequence>
<feature type="transmembrane region" description="Helical" evidence="2">
    <location>
        <begin position="6"/>
        <end position="24"/>
    </location>
</feature>
<dbReference type="Proteomes" id="UP000662814">
    <property type="component" value="Chromosome"/>
</dbReference>
<evidence type="ECO:0000256" key="1">
    <source>
        <dbReference type="SAM" id="MobiDB-lite"/>
    </source>
</evidence>
<gene>
    <name evidence="3" type="ORF">HCR76_01920</name>
</gene>
<proteinExistence type="predicted"/>
<feature type="compositionally biased region" description="Basic and acidic residues" evidence="1">
    <location>
        <begin position="240"/>
        <end position="251"/>
    </location>
</feature>
<dbReference type="EMBL" id="CP061169">
    <property type="protein sequence ID" value="QPZ38886.1"/>
    <property type="molecule type" value="Genomic_DNA"/>
</dbReference>
<accession>A0ABX6YJG0</accession>
<keyword evidence="4" id="KW-1185">Reference proteome</keyword>